<proteinExistence type="predicted"/>
<keyword evidence="2" id="KW-1185">Reference proteome</keyword>
<reference evidence="1 2" key="1">
    <citation type="submission" date="2023-09" db="EMBL/GenBank/DDBJ databases">
        <title>Genomes of two closely related lineages of the louse Polyplax serrata with different host specificities.</title>
        <authorList>
            <person name="Martinu J."/>
            <person name="Tarabai H."/>
            <person name="Stefka J."/>
            <person name="Hypsa V."/>
        </authorList>
    </citation>
    <scope>NUCLEOTIDE SEQUENCE [LARGE SCALE GENOMIC DNA]</scope>
    <source>
        <strain evidence="1">98ZLc_SE</strain>
    </source>
</reference>
<evidence type="ECO:0000313" key="2">
    <source>
        <dbReference type="Proteomes" id="UP001359485"/>
    </source>
</evidence>
<organism evidence="1 2">
    <name type="scientific">Polyplax serrata</name>
    <name type="common">Common mouse louse</name>
    <dbReference type="NCBI Taxonomy" id="468196"/>
    <lineage>
        <taxon>Eukaryota</taxon>
        <taxon>Metazoa</taxon>
        <taxon>Ecdysozoa</taxon>
        <taxon>Arthropoda</taxon>
        <taxon>Hexapoda</taxon>
        <taxon>Insecta</taxon>
        <taxon>Pterygota</taxon>
        <taxon>Neoptera</taxon>
        <taxon>Paraneoptera</taxon>
        <taxon>Psocodea</taxon>
        <taxon>Troctomorpha</taxon>
        <taxon>Phthiraptera</taxon>
        <taxon>Anoplura</taxon>
        <taxon>Polyplacidae</taxon>
        <taxon>Polyplax</taxon>
    </lineage>
</organism>
<dbReference type="Proteomes" id="UP001359485">
    <property type="component" value="Unassembled WGS sequence"/>
</dbReference>
<evidence type="ECO:0000313" key="1">
    <source>
        <dbReference type="EMBL" id="KAK6617674.1"/>
    </source>
</evidence>
<dbReference type="EMBL" id="JAWJWF010000051">
    <property type="protein sequence ID" value="KAK6617674.1"/>
    <property type="molecule type" value="Genomic_DNA"/>
</dbReference>
<protein>
    <submittedName>
        <fullName evidence="1">Uncharacterized protein</fullName>
    </submittedName>
</protein>
<gene>
    <name evidence="1" type="ORF">RUM44_005262</name>
</gene>
<comment type="caution">
    <text evidence="1">The sequence shown here is derived from an EMBL/GenBank/DDBJ whole genome shotgun (WGS) entry which is preliminary data.</text>
</comment>
<accession>A0ABR1AEK2</accession>
<sequence>MSIANESETMMIFRTNFSMRSRPVFYDEGELLQIRIVSFASALSVHFSYDTTPGDEFHTSILFEQILAVATVTQYTKSSLGKSFTEEELLGRFTNTFFGEFEKTER</sequence>
<name>A0ABR1AEK2_POLSC</name>